<feature type="transmembrane region" description="Helical" evidence="1">
    <location>
        <begin position="55"/>
        <end position="74"/>
    </location>
</feature>
<dbReference type="SUPFAM" id="SSF48317">
    <property type="entry name" value="Acid phosphatase/Vanadium-dependent haloperoxidase"/>
    <property type="match status" value="1"/>
</dbReference>
<keyword evidence="1" id="KW-1133">Transmembrane helix</keyword>
<feature type="transmembrane region" description="Helical" evidence="1">
    <location>
        <begin position="132"/>
        <end position="153"/>
    </location>
</feature>
<feature type="transmembrane region" description="Helical" evidence="1">
    <location>
        <begin position="159"/>
        <end position="181"/>
    </location>
</feature>
<gene>
    <name evidence="3" type="ORF">GNY06_08425</name>
</gene>
<dbReference type="Pfam" id="PF01569">
    <property type="entry name" value="PAP2"/>
    <property type="match status" value="1"/>
</dbReference>
<dbReference type="RefSeq" id="WP_166519687.1">
    <property type="nucleotide sequence ID" value="NZ_JAAABJ010000525.1"/>
</dbReference>
<proteinExistence type="predicted"/>
<evidence type="ECO:0000313" key="3">
    <source>
        <dbReference type="EMBL" id="NAW51406.1"/>
    </source>
</evidence>
<dbReference type="EMBL" id="JAAABJ010000525">
    <property type="protein sequence ID" value="NAW51406.1"/>
    <property type="molecule type" value="Genomic_DNA"/>
</dbReference>
<keyword evidence="1" id="KW-0812">Transmembrane</keyword>
<name>A0A845PX21_9FLAO</name>
<dbReference type="Proteomes" id="UP000553459">
    <property type="component" value="Unassembled WGS sequence"/>
</dbReference>
<evidence type="ECO:0000256" key="1">
    <source>
        <dbReference type="SAM" id="Phobius"/>
    </source>
</evidence>
<dbReference type="Gene3D" id="1.20.144.10">
    <property type="entry name" value="Phosphatidic acid phosphatase type 2/haloperoxidase"/>
    <property type="match status" value="1"/>
</dbReference>
<dbReference type="InterPro" id="IPR036938">
    <property type="entry name" value="PAP2/HPO_sf"/>
</dbReference>
<sequence>MEKIIHYDKELLLYLNGLGSSDFDFFWLHLTNPWLWMPFYAFLFWSLYRRYSIKNLLWVLVFIALGVTISDQLANVFKYGLQRLRPCHDPELIHFMRLVECGGSYGFYSAHASTTFFLATFLSFLLKRYYRFLPYILFVWAGIVSYSRIYLGVHFPGDVAVGMVMGLLLGSLGGFWIIKLVKLSLPIDNRIRM</sequence>
<organism evidence="3 4">
    <name type="scientific">Elizabethkingia argenteiflava</name>
    <dbReference type="NCBI Taxonomy" id="2681556"/>
    <lineage>
        <taxon>Bacteria</taxon>
        <taxon>Pseudomonadati</taxon>
        <taxon>Bacteroidota</taxon>
        <taxon>Flavobacteriia</taxon>
        <taxon>Flavobacteriales</taxon>
        <taxon>Weeksellaceae</taxon>
        <taxon>Elizabethkingia</taxon>
    </lineage>
</organism>
<dbReference type="InterPro" id="IPR000326">
    <property type="entry name" value="PAP2/HPO"/>
</dbReference>
<reference evidence="3 4" key="1">
    <citation type="submission" date="2019-11" db="EMBL/GenBank/DDBJ databases">
        <title>Characterization of Elizabethkingia argenteiflava sp. nov., isolated from inner surface of Soybean Pods.</title>
        <authorList>
            <person name="Mo S."/>
        </authorList>
    </citation>
    <scope>NUCLEOTIDE SEQUENCE [LARGE SCALE GENOMIC DNA]</scope>
    <source>
        <strain evidence="3 4">YB22</strain>
    </source>
</reference>
<evidence type="ECO:0000259" key="2">
    <source>
        <dbReference type="SMART" id="SM00014"/>
    </source>
</evidence>
<feature type="transmembrane region" description="Helical" evidence="1">
    <location>
        <begin position="25"/>
        <end position="48"/>
    </location>
</feature>
<feature type="transmembrane region" description="Helical" evidence="1">
    <location>
        <begin position="105"/>
        <end position="125"/>
    </location>
</feature>
<dbReference type="AlphaFoldDB" id="A0A845PX21"/>
<comment type="caution">
    <text evidence="3">The sequence shown here is derived from an EMBL/GenBank/DDBJ whole genome shotgun (WGS) entry which is preliminary data.</text>
</comment>
<dbReference type="SMART" id="SM00014">
    <property type="entry name" value="acidPPc"/>
    <property type="match status" value="1"/>
</dbReference>
<protein>
    <submittedName>
        <fullName evidence="3">Phosphatase PAP2 family protein</fullName>
    </submittedName>
</protein>
<accession>A0A845PX21</accession>
<keyword evidence="4" id="KW-1185">Reference proteome</keyword>
<feature type="domain" description="Phosphatidic acid phosphatase type 2/haloperoxidase" evidence="2">
    <location>
        <begin position="60"/>
        <end position="174"/>
    </location>
</feature>
<evidence type="ECO:0000313" key="4">
    <source>
        <dbReference type="Proteomes" id="UP000553459"/>
    </source>
</evidence>
<dbReference type="PANTHER" id="PTHR14969:SF13">
    <property type="entry name" value="AT30094P"/>
    <property type="match status" value="1"/>
</dbReference>
<keyword evidence="1" id="KW-0472">Membrane</keyword>
<dbReference type="PANTHER" id="PTHR14969">
    <property type="entry name" value="SPHINGOSINE-1-PHOSPHATE PHOSPHOHYDROLASE"/>
    <property type="match status" value="1"/>
</dbReference>